<protein>
    <submittedName>
        <fullName evidence="4">Uncharacterized protein</fullName>
    </submittedName>
</protein>
<dbReference type="GO" id="GO:0031087">
    <property type="term" value="P:deadenylation-independent decapping of nuclear-transcribed mRNA"/>
    <property type="evidence" value="ECO:0007669"/>
    <property type="project" value="TreeGrafter"/>
</dbReference>
<comment type="subcellular location">
    <subcellularLocation>
        <location evidence="1">Cytoplasm</location>
    </subcellularLocation>
</comment>
<accession>A0A5J9W998</accession>
<dbReference type="GO" id="GO:0008047">
    <property type="term" value="F:enzyme activator activity"/>
    <property type="evidence" value="ECO:0007669"/>
    <property type="project" value="InterPro"/>
</dbReference>
<evidence type="ECO:0000313" key="4">
    <source>
        <dbReference type="EMBL" id="TVU43970.1"/>
    </source>
</evidence>
<organism evidence="4 5">
    <name type="scientific">Eragrostis curvula</name>
    <name type="common">weeping love grass</name>
    <dbReference type="NCBI Taxonomy" id="38414"/>
    <lineage>
        <taxon>Eukaryota</taxon>
        <taxon>Viridiplantae</taxon>
        <taxon>Streptophyta</taxon>
        <taxon>Embryophyta</taxon>
        <taxon>Tracheophyta</taxon>
        <taxon>Spermatophyta</taxon>
        <taxon>Magnoliopsida</taxon>
        <taxon>Liliopsida</taxon>
        <taxon>Poales</taxon>
        <taxon>Poaceae</taxon>
        <taxon>PACMAD clade</taxon>
        <taxon>Chloridoideae</taxon>
        <taxon>Eragrostideae</taxon>
        <taxon>Eragrostidinae</taxon>
        <taxon>Eragrostis</taxon>
    </lineage>
</organism>
<gene>
    <name evidence="4" type="ORF">EJB05_03392</name>
</gene>
<feature type="compositionally biased region" description="Low complexity" evidence="3">
    <location>
        <begin position="72"/>
        <end position="88"/>
    </location>
</feature>
<evidence type="ECO:0000256" key="3">
    <source>
        <dbReference type="SAM" id="MobiDB-lite"/>
    </source>
</evidence>
<name>A0A5J9W998_9POAL</name>
<dbReference type="EMBL" id="RWGY01000004">
    <property type="protein sequence ID" value="TVU43970.1"/>
    <property type="molecule type" value="Genomic_DNA"/>
</dbReference>
<comment type="caution">
    <text evidence="4">The sequence shown here is derived from an EMBL/GenBank/DDBJ whole genome shotgun (WGS) entry which is preliminary data.</text>
</comment>
<proteinExistence type="predicted"/>
<dbReference type="GO" id="GO:0003729">
    <property type="term" value="F:mRNA binding"/>
    <property type="evidence" value="ECO:0007669"/>
    <property type="project" value="TreeGrafter"/>
</dbReference>
<dbReference type="GO" id="GO:0000290">
    <property type="term" value="P:deadenylation-dependent decapping of nuclear-transcribed mRNA"/>
    <property type="evidence" value="ECO:0007669"/>
    <property type="project" value="InterPro"/>
</dbReference>
<dbReference type="AlphaFoldDB" id="A0A5J9W998"/>
<dbReference type="PANTHER" id="PTHR16290">
    <property type="entry name" value="TRANSCRIPTION FACTOR SMIF DECAPPING ENZYME DCP1"/>
    <property type="match status" value="1"/>
</dbReference>
<feature type="non-terminal residue" evidence="4">
    <location>
        <position position="1"/>
    </location>
</feature>
<keyword evidence="2" id="KW-0963">Cytoplasm</keyword>
<dbReference type="PANTHER" id="PTHR16290:SF26">
    <property type="entry name" value="WH1 DOMAIN-CONTAINING PROTEIN"/>
    <property type="match status" value="1"/>
</dbReference>
<keyword evidence="5" id="KW-1185">Reference proteome</keyword>
<dbReference type="InterPro" id="IPR010334">
    <property type="entry name" value="Dcp1"/>
</dbReference>
<dbReference type="Gramene" id="TVU43970">
    <property type="protein sequence ID" value="TVU43970"/>
    <property type="gene ID" value="EJB05_03392"/>
</dbReference>
<sequence>DEFTVDVYPALEVKSTQSRNKEPKQQKENIESHKQRDLFVVVSSEIVLQTWFKARGLVNFASALARTGGDRSAPSPSHQPHSASASQTSALHNLLLSRTSSVHMRPFDADISHNSATIEPSSLVKVTPTLLPPMTSTQTTMANATSSSLSVLPPLHPPLASYQPQSVPLPHHPFPLPMVSPSPPYGMPFTSTIPATKTVTMLTPAASYVSVLTRDQVKDALLRLVQNDNFIDMVYREMAKRPCVFLQIFDRHGGVEGSSDGERALVDDDVRGVHVMDLTHLGIADPNAEEGSRHFLRVEAKILRRHELGTQRDVSFPKHALGHRLCVGVHRLVVDGGRVRPELLLHEVNDCNAAAHSGLPFYHLQINQGTRN</sequence>
<feature type="region of interest" description="Disordered" evidence="3">
    <location>
        <begin position="67"/>
        <end position="88"/>
    </location>
</feature>
<evidence type="ECO:0000313" key="5">
    <source>
        <dbReference type="Proteomes" id="UP000324897"/>
    </source>
</evidence>
<dbReference type="Proteomes" id="UP000324897">
    <property type="component" value="Chromosome 5"/>
</dbReference>
<dbReference type="GO" id="GO:0000932">
    <property type="term" value="C:P-body"/>
    <property type="evidence" value="ECO:0007669"/>
    <property type="project" value="TreeGrafter"/>
</dbReference>
<evidence type="ECO:0000256" key="1">
    <source>
        <dbReference type="ARBA" id="ARBA00004496"/>
    </source>
</evidence>
<evidence type="ECO:0000256" key="2">
    <source>
        <dbReference type="ARBA" id="ARBA00022490"/>
    </source>
</evidence>
<reference evidence="4 5" key="1">
    <citation type="journal article" date="2019" name="Sci. Rep.">
        <title>A high-quality genome of Eragrostis curvula grass provides insights into Poaceae evolution and supports new strategies to enhance forage quality.</title>
        <authorList>
            <person name="Carballo J."/>
            <person name="Santos B.A.C.M."/>
            <person name="Zappacosta D."/>
            <person name="Garbus I."/>
            <person name="Selva J.P."/>
            <person name="Gallo C.A."/>
            <person name="Diaz A."/>
            <person name="Albertini E."/>
            <person name="Caccamo M."/>
            <person name="Echenique V."/>
        </authorList>
    </citation>
    <scope>NUCLEOTIDE SEQUENCE [LARGE SCALE GENOMIC DNA]</scope>
    <source>
        <strain evidence="5">cv. Victoria</strain>
        <tissue evidence="4">Leaf</tissue>
    </source>
</reference>